<dbReference type="Pfam" id="PF01594">
    <property type="entry name" value="AI-2E_transport"/>
    <property type="match status" value="1"/>
</dbReference>
<dbReference type="RefSeq" id="WP_150074233.1">
    <property type="nucleotide sequence ID" value="NZ_VWOX01000001.1"/>
</dbReference>
<evidence type="ECO:0000256" key="6">
    <source>
        <dbReference type="SAM" id="Phobius"/>
    </source>
</evidence>
<reference evidence="7 8" key="1">
    <citation type="submission" date="2019-08" db="EMBL/GenBank/DDBJ databases">
        <authorList>
            <person name="Dhanesh K."/>
            <person name="Kumar G."/>
            <person name="Sasikala C."/>
            <person name="Venkata Ramana C."/>
        </authorList>
    </citation>
    <scope>NUCLEOTIDE SEQUENCE [LARGE SCALE GENOMIC DNA]</scope>
    <source>
        <strain evidence="7 8">JC645</strain>
    </source>
</reference>
<dbReference type="PANTHER" id="PTHR21716:SF16">
    <property type="entry name" value="BLL1467 PROTEIN"/>
    <property type="match status" value="1"/>
</dbReference>
<accession>A0A5M6DNV8</accession>
<feature type="transmembrane region" description="Helical" evidence="6">
    <location>
        <begin position="241"/>
        <end position="263"/>
    </location>
</feature>
<feature type="transmembrane region" description="Helical" evidence="6">
    <location>
        <begin position="37"/>
        <end position="56"/>
    </location>
</feature>
<dbReference type="InterPro" id="IPR002549">
    <property type="entry name" value="AI-2E-like"/>
</dbReference>
<dbReference type="AlphaFoldDB" id="A0A5M6DNV8"/>
<evidence type="ECO:0000256" key="3">
    <source>
        <dbReference type="ARBA" id="ARBA00022692"/>
    </source>
</evidence>
<keyword evidence="3 6" id="KW-0812">Transmembrane</keyword>
<comment type="similarity">
    <text evidence="2">Belongs to the autoinducer-2 exporter (AI-2E) (TC 2.A.86) family.</text>
</comment>
<feature type="transmembrane region" description="Helical" evidence="6">
    <location>
        <begin position="92"/>
        <end position="112"/>
    </location>
</feature>
<comment type="caution">
    <text evidence="7">The sequence shown here is derived from an EMBL/GenBank/DDBJ whole genome shotgun (WGS) entry which is preliminary data.</text>
</comment>
<evidence type="ECO:0000256" key="1">
    <source>
        <dbReference type="ARBA" id="ARBA00004141"/>
    </source>
</evidence>
<sequence>MAEPEPNETPRERYNRLNVSPITLKYVTAMEKQSMRLGWIAAGIWLCGILLVAYTLYIGRNLFVPIAVATFAYLTVRPLVRAAQRLGVPPPVSAAVIVVGLALLIGGGSYMLSGPAKEMMADVPQSLGDAKKKLSFIFDRLETVNEATENITEATEEEMEETEDKPVPVVVKQPAWTTSSPLIAGTGNFVSFMSIAIVLFYFLTAAGEQLIENLLRSLPTFRSKRQFIEILNSVQDGLSHYLAWVTAINIALGCAIGTAMWLLGMPSPVLWGVAGALLNFIPIVGAVCGVILAFFVALVNFEPSYAFLVAGTYMALTTLEGQFITPSLLGKSMRLSSVLVFLSIVLWGWMWGMMGVFLAVPILIAVTMISERLEAMAPISAVLSGGAPEPPETAE</sequence>
<name>A0A5M6DNV8_9BACT</name>
<proteinExistence type="inferred from homology"/>
<evidence type="ECO:0000256" key="5">
    <source>
        <dbReference type="ARBA" id="ARBA00023136"/>
    </source>
</evidence>
<dbReference type="Proteomes" id="UP000324479">
    <property type="component" value="Unassembled WGS sequence"/>
</dbReference>
<dbReference type="EMBL" id="VWOX01000001">
    <property type="protein sequence ID" value="KAA5547125.1"/>
    <property type="molecule type" value="Genomic_DNA"/>
</dbReference>
<feature type="transmembrane region" description="Helical" evidence="6">
    <location>
        <begin position="62"/>
        <end position="80"/>
    </location>
</feature>
<dbReference type="PANTHER" id="PTHR21716">
    <property type="entry name" value="TRANSMEMBRANE PROTEIN"/>
    <property type="match status" value="1"/>
</dbReference>
<organism evidence="7 8">
    <name type="scientific">Roseiconus nitratireducens</name>
    <dbReference type="NCBI Taxonomy" id="2605748"/>
    <lineage>
        <taxon>Bacteria</taxon>
        <taxon>Pseudomonadati</taxon>
        <taxon>Planctomycetota</taxon>
        <taxon>Planctomycetia</taxon>
        <taxon>Pirellulales</taxon>
        <taxon>Pirellulaceae</taxon>
        <taxon>Roseiconus</taxon>
    </lineage>
</organism>
<keyword evidence="5 6" id="KW-0472">Membrane</keyword>
<feature type="transmembrane region" description="Helical" evidence="6">
    <location>
        <begin position="182"/>
        <end position="203"/>
    </location>
</feature>
<comment type="subcellular location">
    <subcellularLocation>
        <location evidence="1">Membrane</location>
        <topology evidence="1">Multi-pass membrane protein</topology>
    </subcellularLocation>
</comment>
<keyword evidence="4 6" id="KW-1133">Transmembrane helix</keyword>
<feature type="transmembrane region" description="Helical" evidence="6">
    <location>
        <begin position="344"/>
        <end position="366"/>
    </location>
</feature>
<evidence type="ECO:0000313" key="7">
    <source>
        <dbReference type="EMBL" id="KAA5547125.1"/>
    </source>
</evidence>
<dbReference type="GO" id="GO:0016020">
    <property type="term" value="C:membrane"/>
    <property type="evidence" value="ECO:0007669"/>
    <property type="project" value="UniProtKB-SubCell"/>
</dbReference>
<evidence type="ECO:0000256" key="2">
    <source>
        <dbReference type="ARBA" id="ARBA00009773"/>
    </source>
</evidence>
<evidence type="ECO:0000256" key="4">
    <source>
        <dbReference type="ARBA" id="ARBA00022989"/>
    </source>
</evidence>
<protein>
    <submittedName>
        <fullName evidence="7">AI-2E family transporter</fullName>
    </submittedName>
</protein>
<keyword evidence="8" id="KW-1185">Reference proteome</keyword>
<gene>
    <name evidence="7" type="ORF">FYK55_01525</name>
</gene>
<dbReference type="GO" id="GO:0055085">
    <property type="term" value="P:transmembrane transport"/>
    <property type="evidence" value="ECO:0007669"/>
    <property type="project" value="TreeGrafter"/>
</dbReference>
<feature type="transmembrane region" description="Helical" evidence="6">
    <location>
        <begin position="269"/>
        <end position="298"/>
    </location>
</feature>
<evidence type="ECO:0000313" key="8">
    <source>
        <dbReference type="Proteomes" id="UP000324479"/>
    </source>
</evidence>
<feature type="transmembrane region" description="Helical" evidence="6">
    <location>
        <begin position="305"/>
        <end position="324"/>
    </location>
</feature>